<feature type="domain" description="Cation/H+ exchanger transmembrane" evidence="8">
    <location>
        <begin position="308"/>
        <end position="400"/>
    </location>
</feature>
<dbReference type="GO" id="GO:1902600">
    <property type="term" value="P:proton transmembrane transport"/>
    <property type="evidence" value="ECO:0007669"/>
    <property type="project" value="InterPro"/>
</dbReference>
<reference evidence="9 10" key="1">
    <citation type="submission" date="2014-04" db="EMBL/GenBank/DDBJ databases">
        <authorList>
            <consortium name="DOE Joint Genome Institute"/>
            <person name="Kuo A."/>
            <person name="Ruytinx J."/>
            <person name="Rineau F."/>
            <person name="Colpaert J."/>
            <person name="Kohler A."/>
            <person name="Nagy L.G."/>
            <person name="Floudas D."/>
            <person name="Copeland A."/>
            <person name="Barry K.W."/>
            <person name="Cichocki N."/>
            <person name="Veneault-Fourrey C."/>
            <person name="LaButti K."/>
            <person name="Lindquist E.A."/>
            <person name="Lipzen A."/>
            <person name="Lundell T."/>
            <person name="Morin E."/>
            <person name="Murat C."/>
            <person name="Sun H."/>
            <person name="Tunlid A."/>
            <person name="Henrissat B."/>
            <person name="Grigoriev I.V."/>
            <person name="Hibbett D.S."/>
            <person name="Martin F."/>
            <person name="Nordberg H.P."/>
            <person name="Cantor M.N."/>
            <person name="Hua S.X."/>
        </authorList>
    </citation>
    <scope>NUCLEOTIDE SEQUENCE [LARGE SCALE GENOMIC DNA]</scope>
    <source>
        <strain evidence="9 10">UH-Slu-Lm8-n1</strain>
    </source>
</reference>
<dbReference type="EMBL" id="KN835655">
    <property type="protein sequence ID" value="KIK35170.1"/>
    <property type="molecule type" value="Genomic_DNA"/>
</dbReference>
<dbReference type="AlphaFoldDB" id="A0A0C9ZC97"/>
<dbReference type="STRING" id="930992.A0A0C9ZC97"/>
<dbReference type="InterPro" id="IPR011990">
    <property type="entry name" value="TPR-like_helical_dom_sf"/>
</dbReference>
<evidence type="ECO:0000256" key="6">
    <source>
        <dbReference type="ARBA" id="ARBA00023136"/>
    </source>
</evidence>
<dbReference type="Gene3D" id="1.20.1530.20">
    <property type="match status" value="1"/>
</dbReference>
<evidence type="ECO:0000256" key="1">
    <source>
        <dbReference type="ARBA" id="ARBA00004141"/>
    </source>
</evidence>
<keyword evidence="3 7" id="KW-0812">Transmembrane</keyword>
<evidence type="ECO:0000256" key="4">
    <source>
        <dbReference type="ARBA" id="ARBA00022989"/>
    </source>
</evidence>
<name>A0A0C9ZC97_9AGAM</name>
<feature type="transmembrane region" description="Helical" evidence="7">
    <location>
        <begin position="344"/>
        <end position="375"/>
    </location>
</feature>
<protein>
    <recommendedName>
        <fullName evidence="8">Cation/H+ exchanger transmembrane domain-containing protein</fullName>
    </recommendedName>
</protein>
<evidence type="ECO:0000259" key="8">
    <source>
        <dbReference type="Pfam" id="PF00999"/>
    </source>
</evidence>
<reference evidence="10" key="2">
    <citation type="submission" date="2015-01" db="EMBL/GenBank/DDBJ databases">
        <title>Evolutionary Origins and Diversification of the Mycorrhizal Mutualists.</title>
        <authorList>
            <consortium name="DOE Joint Genome Institute"/>
            <consortium name="Mycorrhizal Genomics Consortium"/>
            <person name="Kohler A."/>
            <person name="Kuo A."/>
            <person name="Nagy L.G."/>
            <person name="Floudas D."/>
            <person name="Copeland A."/>
            <person name="Barry K.W."/>
            <person name="Cichocki N."/>
            <person name="Veneault-Fourrey C."/>
            <person name="LaButti K."/>
            <person name="Lindquist E.A."/>
            <person name="Lipzen A."/>
            <person name="Lundell T."/>
            <person name="Morin E."/>
            <person name="Murat C."/>
            <person name="Riley R."/>
            <person name="Ohm R."/>
            <person name="Sun H."/>
            <person name="Tunlid A."/>
            <person name="Henrissat B."/>
            <person name="Grigoriev I.V."/>
            <person name="Hibbett D.S."/>
            <person name="Martin F."/>
        </authorList>
    </citation>
    <scope>NUCLEOTIDE SEQUENCE [LARGE SCALE GENOMIC DNA]</scope>
    <source>
        <strain evidence="10">UH-Slu-Lm8-n1</strain>
    </source>
</reference>
<evidence type="ECO:0000256" key="5">
    <source>
        <dbReference type="ARBA" id="ARBA00023065"/>
    </source>
</evidence>
<dbReference type="Proteomes" id="UP000054485">
    <property type="component" value="Unassembled WGS sequence"/>
</dbReference>
<dbReference type="InterPro" id="IPR038770">
    <property type="entry name" value="Na+/solute_symporter_sf"/>
</dbReference>
<feature type="transmembrane region" description="Helical" evidence="7">
    <location>
        <begin position="307"/>
        <end position="324"/>
    </location>
</feature>
<proteinExistence type="predicted"/>
<dbReference type="SUPFAM" id="SSF48452">
    <property type="entry name" value="TPR-like"/>
    <property type="match status" value="1"/>
</dbReference>
<evidence type="ECO:0000256" key="3">
    <source>
        <dbReference type="ARBA" id="ARBA00022692"/>
    </source>
</evidence>
<dbReference type="InterPro" id="IPR006153">
    <property type="entry name" value="Cation/H_exchanger_TM"/>
</dbReference>
<keyword evidence="2" id="KW-0813">Transport</keyword>
<evidence type="ECO:0000313" key="10">
    <source>
        <dbReference type="Proteomes" id="UP000054485"/>
    </source>
</evidence>
<dbReference type="GO" id="GO:0015297">
    <property type="term" value="F:antiporter activity"/>
    <property type="evidence" value="ECO:0007669"/>
    <property type="project" value="InterPro"/>
</dbReference>
<dbReference type="InterPro" id="IPR050794">
    <property type="entry name" value="CPA2_transporter"/>
</dbReference>
<evidence type="ECO:0000313" key="9">
    <source>
        <dbReference type="EMBL" id="KIK35170.1"/>
    </source>
</evidence>
<dbReference type="PANTHER" id="PTHR32468">
    <property type="entry name" value="CATION/H + ANTIPORTER"/>
    <property type="match status" value="1"/>
</dbReference>
<keyword evidence="6 7" id="KW-0472">Membrane</keyword>
<accession>A0A0C9ZC97</accession>
<gene>
    <name evidence="9" type="ORF">CY34DRAFT_17193</name>
</gene>
<evidence type="ECO:0000256" key="2">
    <source>
        <dbReference type="ARBA" id="ARBA00022448"/>
    </source>
</evidence>
<dbReference type="PANTHER" id="PTHR32468:SF0">
    <property type="entry name" value="K(+)_H(+) ANTIPORTER 1"/>
    <property type="match status" value="1"/>
</dbReference>
<dbReference type="HOGENOM" id="CLU_601548_0_0_1"/>
<organism evidence="9 10">
    <name type="scientific">Suillus luteus UH-Slu-Lm8-n1</name>
    <dbReference type="NCBI Taxonomy" id="930992"/>
    <lineage>
        <taxon>Eukaryota</taxon>
        <taxon>Fungi</taxon>
        <taxon>Dikarya</taxon>
        <taxon>Basidiomycota</taxon>
        <taxon>Agaricomycotina</taxon>
        <taxon>Agaricomycetes</taxon>
        <taxon>Agaricomycetidae</taxon>
        <taxon>Boletales</taxon>
        <taxon>Suillineae</taxon>
        <taxon>Suillaceae</taxon>
        <taxon>Suillus</taxon>
    </lineage>
</organism>
<dbReference type="OrthoDB" id="2690484at2759"/>
<sequence length="455" mass="50469">MRDMEPKTATARHACVTGDLSTAEKLLTQYIHTDANDYTSYADRSFVMARQHDWDHAHDDAIKANFHSRYSPSAFGISKGIALCVKGLIWEARAAFDVAFMFTNHFLFLVKAIALSNAVQREEAMILVMELAAACPNADLLGCRVVSTYLRVQLRIDAFDGVRHDEAADHLTAAVNSSAFSSKFKLNLVVLFGWDLEALWLTAHQKRCQAFLSAGKSHEALEVHKYMIDAINEPAKASCFEWSNGKSSLTPGPPAAERCNALAVQDDRILGAEIPGQDQDGYDAEPIFFHGMHQHSRPRPQQRHRRLWVLLTCVAFTMLLLFIVKRVMLWLTRATGSTDNGPTMFYMTVVMTCAFFTDIMGVNAIISAFLAGVIVPREGSLAIPLTEKLDDVASVIFLPLYVLRRAFAQSETDVALFVDPGNHLNTGAGTGGSHHIFFPFFGGPDDRLALEFLCY</sequence>
<keyword evidence="10" id="KW-1185">Reference proteome</keyword>
<dbReference type="InParanoid" id="A0A0C9ZC97"/>
<dbReference type="GO" id="GO:0016020">
    <property type="term" value="C:membrane"/>
    <property type="evidence" value="ECO:0007669"/>
    <property type="project" value="UniProtKB-SubCell"/>
</dbReference>
<comment type="subcellular location">
    <subcellularLocation>
        <location evidence="1">Membrane</location>
        <topology evidence="1">Multi-pass membrane protein</topology>
    </subcellularLocation>
</comment>
<dbReference type="Pfam" id="PF00999">
    <property type="entry name" value="Na_H_Exchanger"/>
    <property type="match status" value="1"/>
</dbReference>
<evidence type="ECO:0000256" key="7">
    <source>
        <dbReference type="SAM" id="Phobius"/>
    </source>
</evidence>
<keyword evidence="5" id="KW-0406">Ion transport</keyword>
<keyword evidence="4 7" id="KW-1133">Transmembrane helix</keyword>